<proteinExistence type="predicted"/>
<dbReference type="Pfam" id="PF06687">
    <property type="entry name" value="SUR7"/>
    <property type="match status" value="1"/>
</dbReference>
<accession>A0A9P0VZS1</accession>
<keyword evidence="1" id="KW-1133">Transmembrane helix</keyword>
<evidence type="ECO:0000256" key="1">
    <source>
        <dbReference type="SAM" id="Phobius"/>
    </source>
</evidence>
<feature type="transmembrane region" description="Helical" evidence="1">
    <location>
        <begin position="425"/>
        <end position="453"/>
    </location>
</feature>
<reference evidence="2" key="1">
    <citation type="submission" date="2022-03" db="EMBL/GenBank/DDBJ databases">
        <authorList>
            <person name="Legras J.-L."/>
            <person name="Devillers H."/>
            <person name="Grondin C."/>
        </authorList>
    </citation>
    <scope>NUCLEOTIDE SEQUENCE</scope>
    <source>
        <strain evidence="2">CLIB 1423</strain>
    </source>
</reference>
<dbReference type="AlphaFoldDB" id="A0A9P0VZS1"/>
<dbReference type="EMBL" id="CAKXYY010000015">
    <property type="protein sequence ID" value="CAH2354258.1"/>
    <property type="molecule type" value="Genomic_DNA"/>
</dbReference>
<dbReference type="InterPro" id="IPR009571">
    <property type="entry name" value="SUR7/Rim9-like_fungi"/>
</dbReference>
<sequence>MLFTIFRFILIFWTIVQLLLAVFALVSSYKKVDYLTKFYLIDFYVADINLASIFPADKFQKRDAGAFGENPVTTTSAATTKLSNNEVVTTTLGDSGNTIAAADGYSTIVYYSPITTVTMSDTTLTSQLVATTTASSPAAATEGGATTWDNGYYYPTTTADTLVDTASTTAGTIINGDTSAATSTDATLLQPTTTKSLGASTSSSSSAVSSTTYAYGSLQETINNLDSTYSFGDLGFADVYSVSYWGYCRGSADKTTTIKNGVSSTSYDNSNVNFTWCSKPKASYVFDPATVIKAELNNTLATYTMSDTVRSQLEALRDNLNSSNIELPGNLDKKFATVKSLVKASFGLLVATVALTSLSLVIGLLGCYLSPGNCMLSFINFLFQFAIFVINIIAAGLITGMMLYVKSQVNDVQDTYGAEAHTTVGFYGFIWSAAAAGWLVVCFSLLGHCLGLFNTKKHRRKYYRTIVEKD</sequence>
<evidence type="ECO:0000313" key="2">
    <source>
        <dbReference type="EMBL" id="CAH2354258.1"/>
    </source>
</evidence>
<evidence type="ECO:0000313" key="3">
    <source>
        <dbReference type="Proteomes" id="UP000837801"/>
    </source>
</evidence>
<keyword evidence="1" id="KW-0472">Membrane</keyword>
<comment type="caution">
    <text evidence="2">The sequence shown here is derived from an EMBL/GenBank/DDBJ whole genome shotgun (WGS) entry which is preliminary data.</text>
</comment>
<dbReference type="GO" id="GO:0031505">
    <property type="term" value="P:fungal-type cell wall organization"/>
    <property type="evidence" value="ECO:0007669"/>
    <property type="project" value="TreeGrafter"/>
</dbReference>
<gene>
    <name evidence="2" type="ORF">CLIB1423_15S02124</name>
</gene>
<dbReference type="InterPro" id="IPR052413">
    <property type="entry name" value="SUR7_domain"/>
</dbReference>
<protein>
    <submittedName>
        <fullName evidence="2">Uncharacterized protein</fullName>
    </submittedName>
</protein>
<dbReference type="Proteomes" id="UP000837801">
    <property type="component" value="Unassembled WGS sequence"/>
</dbReference>
<dbReference type="GO" id="GO:0005886">
    <property type="term" value="C:plasma membrane"/>
    <property type="evidence" value="ECO:0007669"/>
    <property type="project" value="InterPro"/>
</dbReference>
<organism evidence="2 3">
    <name type="scientific">[Candida] railenensis</name>
    <dbReference type="NCBI Taxonomy" id="45579"/>
    <lineage>
        <taxon>Eukaryota</taxon>
        <taxon>Fungi</taxon>
        <taxon>Dikarya</taxon>
        <taxon>Ascomycota</taxon>
        <taxon>Saccharomycotina</taxon>
        <taxon>Pichiomycetes</taxon>
        <taxon>Debaryomycetaceae</taxon>
        <taxon>Kurtzmaniella</taxon>
    </lineage>
</organism>
<keyword evidence="3" id="KW-1185">Reference proteome</keyword>
<dbReference type="PANTHER" id="PTHR28019">
    <property type="entry name" value="CELL MEMBRANE PROTEIN YLR413W-RELATED"/>
    <property type="match status" value="1"/>
</dbReference>
<feature type="transmembrane region" description="Helical" evidence="1">
    <location>
        <begin position="346"/>
        <end position="369"/>
    </location>
</feature>
<dbReference type="PANTHER" id="PTHR28019:SF2">
    <property type="entry name" value="CELL MEMBRANE PROTEIN YLR413W-RELATED"/>
    <property type="match status" value="1"/>
</dbReference>
<keyword evidence="1" id="KW-0812">Transmembrane</keyword>
<dbReference type="GO" id="GO:0051285">
    <property type="term" value="C:cell cortex of cell tip"/>
    <property type="evidence" value="ECO:0007669"/>
    <property type="project" value="TreeGrafter"/>
</dbReference>
<name>A0A9P0VZS1_9ASCO</name>
<dbReference type="OrthoDB" id="4480814at2759"/>
<feature type="transmembrane region" description="Helical" evidence="1">
    <location>
        <begin position="381"/>
        <end position="405"/>
    </location>
</feature>